<comment type="caution">
    <text evidence="1">The sequence shown here is derived from an EMBL/GenBank/DDBJ whole genome shotgun (WGS) entry which is preliminary data.</text>
</comment>
<gene>
    <name evidence="1" type="ORF">RV045_08545</name>
</gene>
<accession>A0ACC6P2X2</accession>
<proteinExistence type="predicted"/>
<dbReference type="Proteomes" id="UP001364695">
    <property type="component" value="Unassembled WGS sequence"/>
</dbReference>
<keyword evidence="2" id="KW-1185">Reference proteome</keyword>
<dbReference type="EMBL" id="JAWDIE010000011">
    <property type="protein sequence ID" value="MEJ7138477.1"/>
    <property type="molecule type" value="Genomic_DNA"/>
</dbReference>
<evidence type="ECO:0000313" key="1">
    <source>
        <dbReference type="EMBL" id="MEJ7138477.1"/>
    </source>
</evidence>
<reference evidence="1" key="1">
    <citation type="submission" date="2023-10" db="EMBL/GenBank/DDBJ databases">
        <title>Amphibacter perezi, gen. nov., sp. nov. a novel taxa of the family Comamonadaceae, class Betaproteobacteria isolated from the skin microbiota of Pelophylax perezi from different populations.</title>
        <authorList>
            <person name="Costa S."/>
            <person name="Proenca D.N."/>
            <person name="Lopes I."/>
            <person name="Morais P.V."/>
        </authorList>
    </citation>
    <scope>NUCLEOTIDE SEQUENCE</scope>
    <source>
        <strain evidence="1">SL12-8</strain>
    </source>
</reference>
<name>A0ACC6P2X2_9BURK</name>
<evidence type="ECO:0000313" key="2">
    <source>
        <dbReference type="Proteomes" id="UP001364695"/>
    </source>
</evidence>
<protein>
    <submittedName>
        <fullName evidence="1">Uncharacterized protein</fullName>
    </submittedName>
</protein>
<organism evidence="1 2">
    <name type="scientific">Amphibiibacter pelophylacis</name>
    <dbReference type="NCBI Taxonomy" id="1799477"/>
    <lineage>
        <taxon>Bacteria</taxon>
        <taxon>Pseudomonadati</taxon>
        <taxon>Pseudomonadota</taxon>
        <taxon>Betaproteobacteria</taxon>
        <taxon>Burkholderiales</taxon>
        <taxon>Sphaerotilaceae</taxon>
        <taxon>Amphibiibacter</taxon>
    </lineage>
</organism>
<sequence length="89" mass="9774">MPSDAQKWQDFWHFDEVQGHSVHDSGLRVMLDDGVGVAVNPAEIEAALTPRHGAHNAAAMVARLTREGAQILIDPYARGWRSTARPQTS</sequence>